<accession>A0A7N0ZYE5</accession>
<dbReference type="PANTHER" id="PTHR31009">
    <property type="entry name" value="S-ADENOSYL-L-METHIONINE:CARBOXYL METHYLTRANSFERASE FAMILY PROTEIN"/>
    <property type="match status" value="1"/>
</dbReference>
<dbReference type="Gene3D" id="3.40.50.150">
    <property type="entry name" value="Vaccinia Virus protein VP39"/>
    <property type="match status" value="1"/>
</dbReference>
<keyword evidence="6" id="KW-1185">Reference proteome</keyword>
<evidence type="ECO:0000313" key="6">
    <source>
        <dbReference type="Proteomes" id="UP000594263"/>
    </source>
</evidence>
<proteinExistence type="predicted"/>
<dbReference type="Proteomes" id="UP000594263">
    <property type="component" value="Unplaced"/>
</dbReference>
<dbReference type="OMA" id="ECFFHAR"/>
<dbReference type="InterPro" id="IPR042086">
    <property type="entry name" value="MeTrfase_capping"/>
</dbReference>
<name>A0A7N0ZYE5_KALFE</name>
<evidence type="ECO:0000256" key="1">
    <source>
        <dbReference type="ARBA" id="ARBA00022603"/>
    </source>
</evidence>
<dbReference type="EnsemblPlants" id="Kaladp0053s0619.1.v1.1">
    <property type="protein sequence ID" value="Kaladp0053s0619.1.v1.1"/>
    <property type="gene ID" value="Kaladp0053s0619.v1.1"/>
</dbReference>
<dbReference type="GO" id="GO:0032259">
    <property type="term" value="P:methylation"/>
    <property type="evidence" value="ECO:0007669"/>
    <property type="project" value="UniProtKB-KW"/>
</dbReference>
<evidence type="ECO:0000256" key="3">
    <source>
        <dbReference type="ARBA" id="ARBA00022723"/>
    </source>
</evidence>
<evidence type="ECO:0000313" key="5">
    <source>
        <dbReference type="EnsemblPlants" id="Kaladp0053s0619.1.v1.1"/>
    </source>
</evidence>
<dbReference type="InterPro" id="IPR005299">
    <property type="entry name" value="MeTrfase_7"/>
</dbReference>
<dbReference type="Gramene" id="Kaladp0053s0619.1.v1.1">
    <property type="protein sequence ID" value="Kaladp0053s0619.1.v1.1"/>
    <property type="gene ID" value="Kaladp0053s0619.v1.1"/>
</dbReference>
<dbReference type="GO" id="GO:0008168">
    <property type="term" value="F:methyltransferase activity"/>
    <property type="evidence" value="ECO:0007669"/>
    <property type="project" value="UniProtKB-KW"/>
</dbReference>
<dbReference type="GO" id="GO:0046872">
    <property type="term" value="F:metal ion binding"/>
    <property type="evidence" value="ECO:0007669"/>
    <property type="project" value="UniProtKB-KW"/>
</dbReference>
<organism evidence="5 6">
    <name type="scientific">Kalanchoe fedtschenkoi</name>
    <name type="common">Lavender scallops</name>
    <name type="synonym">South American air plant</name>
    <dbReference type="NCBI Taxonomy" id="63787"/>
    <lineage>
        <taxon>Eukaryota</taxon>
        <taxon>Viridiplantae</taxon>
        <taxon>Streptophyta</taxon>
        <taxon>Embryophyta</taxon>
        <taxon>Tracheophyta</taxon>
        <taxon>Spermatophyta</taxon>
        <taxon>Magnoliopsida</taxon>
        <taxon>eudicotyledons</taxon>
        <taxon>Gunneridae</taxon>
        <taxon>Pentapetalae</taxon>
        <taxon>Saxifragales</taxon>
        <taxon>Crassulaceae</taxon>
        <taxon>Kalanchoe</taxon>
    </lineage>
</organism>
<evidence type="ECO:0000256" key="2">
    <source>
        <dbReference type="ARBA" id="ARBA00022679"/>
    </source>
</evidence>
<keyword evidence="4" id="KW-0460">Magnesium</keyword>
<keyword evidence="1" id="KW-0489">Methyltransferase</keyword>
<protein>
    <submittedName>
        <fullName evidence="5">Uncharacterized protein</fullName>
    </submittedName>
</protein>
<dbReference type="Gene3D" id="1.10.1200.270">
    <property type="entry name" value="Methyltransferase, alpha-helical capping domain"/>
    <property type="match status" value="1"/>
</dbReference>
<dbReference type="SUPFAM" id="SSF53335">
    <property type="entry name" value="S-adenosyl-L-methionine-dependent methyltransferases"/>
    <property type="match status" value="1"/>
</dbReference>
<reference evidence="5" key="1">
    <citation type="submission" date="2021-01" db="UniProtKB">
        <authorList>
            <consortium name="EnsemblPlants"/>
        </authorList>
    </citation>
    <scope>IDENTIFICATION</scope>
</reference>
<dbReference type="Pfam" id="PF03492">
    <property type="entry name" value="Methyltransf_7"/>
    <property type="match status" value="1"/>
</dbReference>
<dbReference type="AlphaFoldDB" id="A0A7N0ZYE5"/>
<sequence>MDGKDIGEAFPMIGGHGPYSYSNNSSRQKRAAHDAKEILTRSIVESLDLEFHKRFSKTRIQIADLGCSVGPNTFIAMQNIIDAVQQKYELSLGRDSNNLAEIQVLFNDHASNDFTTLFLNLPNPRTYFAAGVPGSFRGRLFLSESLDIVHSSYALHWLSRAPPEVCDLSSRLCNRGRIHYANAPDEVGEAYGAQFAKDMKLFLAARSEEVRAGGILVALIPGRPDGVAASKCSNGPLFWALESCLVDMANEGIVEMDEVNSFNLPIYTPSMAELRTLVEANGCFTVEKLELRPWRGETAPQLGSVECRTGMEGVLEKHFGREIIEPLFARYENKVATMPLVDCEELAGNLFVLLKRNC</sequence>
<keyword evidence="3" id="KW-0479">Metal-binding</keyword>
<keyword evidence="2" id="KW-0808">Transferase</keyword>
<evidence type="ECO:0000256" key="4">
    <source>
        <dbReference type="ARBA" id="ARBA00022842"/>
    </source>
</evidence>
<dbReference type="InterPro" id="IPR029063">
    <property type="entry name" value="SAM-dependent_MTases_sf"/>
</dbReference>